<proteinExistence type="predicted"/>
<feature type="region of interest" description="Disordered" evidence="1">
    <location>
        <begin position="26"/>
        <end position="64"/>
    </location>
</feature>
<dbReference type="InterPro" id="IPR052945">
    <property type="entry name" value="Mitotic_Regulator"/>
</dbReference>
<feature type="chain" id="PRO_5041959885" evidence="2">
    <location>
        <begin position="27"/>
        <end position="328"/>
    </location>
</feature>
<feature type="signal peptide" evidence="2">
    <location>
        <begin position="1"/>
        <end position="26"/>
    </location>
</feature>
<keyword evidence="4" id="KW-1185">Reference proteome</keyword>
<dbReference type="PANTHER" id="PTHR43628:SF1">
    <property type="entry name" value="CHITIN SYNTHASE REGULATORY FACTOR 2-RELATED"/>
    <property type="match status" value="1"/>
</dbReference>
<sequence>MFSKLVGRTALSAGVASLAAVAASSSSPLASLSSTTTQCEDANTPTTTTTTSTSTTTPVGPPSITQKRIFKSLRKETTLRHAVDKEEKPSEAQSLYPIRRSNTRRELSKLRSQEKEILRRWELDEDGWRELPARAWPAYQPKPEELEGIESQFNDLGCEDQDGSNTFCQDLLFHISTTLVFYNVNAEKGFAQYEKLANEGHVDSMVACGIMLVEGFGIKPDPSKGIEWLRKAILKGSTQGCYELGTCLYTGIDEVLEEDPEGAFALFEKAALKDHTGALYMVADCLIEGEGTEKSVGKAVPLFYKAAERGHRYSRQRIRELLARKEYQ</sequence>
<dbReference type="EMBL" id="CAKOGP040001758">
    <property type="protein sequence ID" value="CAJ1949711.1"/>
    <property type="molecule type" value="Genomic_DNA"/>
</dbReference>
<organism evidence="3 4">
    <name type="scientific">Cylindrotheca closterium</name>
    <dbReference type="NCBI Taxonomy" id="2856"/>
    <lineage>
        <taxon>Eukaryota</taxon>
        <taxon>Sar</taxon>
        <taxon>Stramenopiles</taxon>
        <taxon>Ochrophyta</taxon>
        <taxon>Bacillariophyta</taxon>
        <taxon>Bacillariophyceae</taxon>
        <taxon>Bacillariophycidae</taxon>
        <taxon>Bacillariales</taxon>
        <taxon>Bacillariaceae</taxon>
        <taxon>Cylindrotheca</taxon>
    </lineage>
</organism>
<evidence type="ECO:0000256" key="1">
    <source>
        <dbReference type="SAM" id="MobiDB-lite"/>
    </source>
</evidence>
<dbReference type="Proteomes" id="UP001295423">
    <property type="component" value="Unassembled WGS sequence"/>
</dbReference>
<name>A0AAD2FQL2_9STRA</name>
<feature type="compositionally biased region" description="Low complexity" evidence="1">
    <location>
        <begin position="44"/>
        <end position="58"/>
    </location>
</feature>
<dbReference type="AlphaFoldDB" id="A0AAD2FQL2"/>
<dbReference type="SMART" id="SM00671">
    <property type="entry name" value="SEL1"/>
    <property type="match status" value="3"/>
</dbReference>
<dbReference type="InterPro" id="IPR006597">
    <property type="entry name" value="Sel1-like"/>
</dbReference>
<accession>A0AAD2FQL2</accession>
<gene>
    <name evidence="3" type="ORF">CYCCA115_LOCUS12234</name>
</gene>
<keyword evidence="2" id="KW-0732">Signal</keyword>
<dbReference type="InterPro" id="IPR011990">
    <property type="entry name" value="TPR-like_helical_dom_sf"/>
</dbReference>
<evidence type="ECO:0000313" key="3">
    <source>
        <dbReference type="EMBL" id="CAJ1949711.1"/>
    </source>
</evidence>
<reference evidence="3" key="1">
    <citation type="submission" date="2023-08" db="EMBL/GenBank/DDBJ databases">
        <authorList>
            <person name="Audoor S."/>
            <person name="Bilcke G."/>
        </authorList>
    </citation>
    <scope>NUCLEOTIDE SEQUENCE</scope>
</reference>
<evidence type="ECO:0000256" key="2">
    <source>
        <dbReference type="SAM" id="SignalP"/>
    </source>
</evidence>
<protein>
    <submittedName>
        <fullName evidence="3">Uncharacterized protein</fullName>
    </submittedName>
</protein>
<dbReference type="PANTHER" id="PTHR43628">
    <property type="entry name" value="ACTIVATOR OF C KINASE PROTEIN 1-RELATED"/>
    <property type="match status" value="1"/>
</dbReference>
<dbReference type="SUPFAM" id="SSF81901">
    <property type="entry name" value="HCP-like"/>
    <property type="match status" value="1"/>
</dbReference>
<comment type="caution">
    <text evidence="3">The sequence shown here is derived from an EMBL/GenBank/DDBJ whole genome shotgun (WGS) entry which is preliminary data.</text>
</comment>
<dbReference type="Gene3D" id="1.25.40.10">
    <property type="entry name" value="Tetratricopeptide repeat domain"/>
    <property type="match status" value="1"/>
</dbReference>
<dbReference type="Pfam" id="PF08238">
    <property type="entry name" value="Sel1"/>
    <property type="match status" value="3"/>
</dbReference>
<evidence type="ECO:0000313" key="4">
    <source>
        <dbReference type="Proteomes" id="UP001295423"/>
    </source>
</evidence>